<dbReference type="CDD" id="cd20452">
    <property type="entry name" value="Tudor_dPCL-like"/>
    <property type="match status" value="1"/>
</dbReference>
<dbReference type="GO" id="GO:0045893">
    <property type="term" value="P:positive regulation of DNA-templated transcription"/>
    <property type="evidence" value="ECO:0007669"/>
    <property type="project" value="TreeGrafter"/>
</dbReference>
<dbReference type="InterPro" id="IPR040477">
    <property type="entry name" value="KDM4-like_Tudor"/>
</dbReference>
<comment type="subcellular location">
    <subcellularLocation>
        <location evidence="1">Nucleus</location>
    </subcellularLocation>
</comment>
<evidence type="ECO:0000256" key="7">
    <source>
        <dbReference type="PROSITE-ProRule" id="PRU00146"/>
    </source>
</evidence>
<feature type="region of interest" description="Disordered" evidence="8">
    <location>
        <begin position="795"/>
        <end position="826"/>
    </location>
</feature>
<reference evidence="10" key="1">
    <citation type="submission" date="2018-01" db="EMBL/GenBank/DDBJ databases">
        <title>An insight into the sialome of Amazonian anophelines.</title>
        <authorList>
            <person name="Ribeiro J.M."/>
            <person name="Scarpassa V."/>
            <person name="Calvo E."/>
        </authorList>
    </citation>
    <scope>NUCLEOTIDE SEQUENCE</scope>
</reference>
<proteinExistence type="predicted"/>
<dbReference type="PANTHER" id="PTHR46174">
    <property type="entry name" value="CXXC-TYPE ZINC FINGER PROTEIN 1"/>
    <property type="match status" value="1"/>
</dbReference>
<accession>A0A2M4CH84</accession>
<dbReference type="InterPro" id="IPR002999">
    <property type="entry name" value="Tudor"/>
</dbReference>
<dbReference type="VEuPathDB" id="VectorBase:ADAC001444"/>
<dbReference type="CDD" id="cd15489">
    <property type="entry name" value="PHD_SF"/>
    <property type="match status" value="1"/>
</dbReference>
<evidence type="ECO:0000256" key="2">
    <source>
        <dbReference type="ARBA" id="ARBA00022723"/>
    </source>
</evidence>
<evidence type="ECO:0000256" key="8">
    <source>
        <dbReference type="SAM" id="MobiDB-lite"/>
    </source>
</evidence>
<sequence length="918" mass="106499">MEPSDEFVPIPCKEEELQNDSDIEKQLMEMLTDIKHSPPISEPVVMNKVIPIEIEMEITNIREEMDPQRIILSHSLSMSPSVLRARSDNEPVEYRINQDVLVRHPDGRLYLGTVIGMHDMQYQVQYDDNRVEWTNKDALNKLDSEDARMKDSICTICDERKSTERTRNCCFCLRGFHTSCLPFDERLIIIQSKPWFSDWHCKDCHEKVTPEERTLDYFEERDVLNKRIQMPRMPIWPEGLEPLTDRSQLPYIFDRLIWDPLHRVNTSGQYCYCGTFGLWKREMIMCRRCKQWFHSHCIKSLQFPIFLGDPFYFFLCSICNHGHEFVRRLEISWRDLVHLVLYNLIMRTDNRYFSAENAIAPYIEENLRTLQLPDHILRMTVPNRLKSIIKTLRKNKESFKHLKTITEGNEFRGVWSLKHNFPPDLQLSDVPQDNIITEQSLKSLGSSDRSVRFITRSWIERSLVNDVECRELMQGLKYACDSPSPTDFVRESSDTDSSQDSELSSSSPMPDLDQEMEAAASNIKQRRGKKSNPLLRQKTRGRKATLLGRNGHQGTTQENFPIQLPPLDELIPRPTNYEGKNNPFHPLFMQKSNRDAPPTISDLVKPSSSSTAPLPSGSKRRKCYRQPIEYHLHNDNTKEEPNKASIITNSDTSTKHNNDSSAVGNCEEFELFPQKTVPTHMHKLRERTCKINYSLTRTYKRRASLCAESATTSIDMGDSHAMHGPKRRHSVCVNSTKIAESQPTGMITRRMSMCADLFRNNNESIELHLNQISTKGRPKAERSVSNIQILEKDYTLTRNNKRRRSSVNEDGTTSNTDTGDSQVCKKRRQSVCETMNDYKNVKSNKSDQYKRRMSVCEEMFRCNNVTSWSQIAILTKEKAKAERSITHKSNPRISRTALIGKRTFPNGEVQHLISQRMA</sequence>
<keyword evidence="3" id="KW-0677">Repeat</keyword>
<evidence type="ECO:0000259" key="9">
    <source>
        <dbReference type="PROSITE" id="PS50016"/>
    </source>
</evidence>
<dbReference type="GO" id="GO:0008270">
    <property type="term" value="F:zinc ion binding"/>
    <property type="evidence" value="ECO:0007669"/>
    <property type="project" value="UniProtKB-KW"/>
</dbReference>
<organism evidence="10">
    <name type="scientific">Anopheles darlingi</name>
    <name type="common">Mosquito</name>
    <dbReference type="NCBI Taxonomy" id="43151"/>
    <lineage>
        <taxon>Eukaryota</taxon>
        <taxon>Metazoa</taxon>
        <taxon>Ecdysozoa</taxon>
        <taxon>Arthropoda</taxon>
        <taxon>Hexapoda</taxon>
        <taxon>Insecta</taxon>
        <taxon>Pterygota</taxon>
        <taxon>Neoptera</taxon>
        <taxon>Endopterygota</taxon>
        <taxon>Diptera</taxon>
        <taxon>Nematocera</taxon>
        <taxon>Culicoidea</taxon>
        <taxon>Culicidae</taxon>
        <taxon>Anophelinae</taxon>
        <taxon>Anopheles</taxon>
    </lineage>
</organism>
<dbReference type="InterPro" id="IPR019786">
    <property type="entry name" value="Zinc_finger_PHD-type_CS"/>
</dbReference>
<dbReference type="PROSITE" id="PS01359">
    <property type="entry name" value="ZF_PHD_1"/>
    <property type="match status" value="1"/>
</dbReference>
<name>A0A2M4CH84_ANODA</name>
<dbReference type="InterPro" id="IPR013083">
    <property type="entry name" value="Znf_RING/FYVE/PHD"/>
</dbReference>
<evidence type="ECO:0000256" key="4">
    <source>
        <dbReference type="ARBA" id="ARBA00022771"/>
    </source>
</evidence>
<dbReference type="Gene3D" id="2.30.30.140">
    <property type="match status" value="1"/>
</dbReference>
<dbReference type="SMART" id="SM00249">
    <property type="entry name" value="PHD"/>
    <property type="match status" value="2"/>
</dbReference>
<dbReference type="SUPFAM" id="SSF57903">
    <property type="entry name" value="FYVE/PHD zinc finger"/>
    <property type="match status" value="2"/>
</dbReference>
<keyword evidence="2" id="KW-0479">Metal-binding</keyword>
<dbReference type="SMART" id="SM00333">
    <property type="entry name" value="TUDOR"/>
    <property type="match status" value="1"/>
</dbReference>
<dbReference type="InterPro" id="IPR037869">
    <property type="entry name" value="Spp1/CFP1"/>
</dbReference>
<evidence type="ECO:0000256" key="6">
    <source>
        <dbReference type="ARBA" id="ARBA00023242"/>
    </source>
</evidence>
<dbReference type="VEuPathDB" id="VectorBase:ADAR2_001352"/>
<keyword evidence="5" id="KW-0862">Zinc</keyword>
<dbReference type="PANTHER" id="PTHR46174:SF1">
    <property type="entry name" value="CXXC-TYPE ZINC FINGER PROTEIN 1"/>
    <property type="match status" value="1"/>
</dbReference>
<dbReference type="EMBL" id="GGFL01000544">
    <property type="protein sequence ID" value="MBW64722.1"/>
    <property type="molecule type" value="Transcribed_RNA"/>
</dbReference>
<dbReference type="Gene3D" id="3.30.40.10">
    <property type="entry name" value="Zinc/RING finger domain, C3HC4 (zinc finger)"/>
    <property type="match status" value="1"/>
</dbReference>
<keyword evidence="4 7" id="KW-0863">Zinc-finger</keyword>
<evidence type="ECO:0000256" key="5">
    <source>
        <dbReference type="ARBA" id="ARBA00022833"/>
    </source>
</evidence>
<feature type="region of interest" description="Disordered" evidence="8">
    <location>
        <begin position="483"/>
        <end position="622"/>
    </location>
</feature>
<feature type="compositionally biased region" description="Low complexity" evidence="8">
    <location>
        <begin position="495"/>
        <end position="511"/>
    </location>
</feature>
<dbReference type="AlphaFoldDB" id="A0A2M4CH84"/>
<feature type="compositionally biased region" description="Low complexity" evidence="8">
    <location>
        <begin position="606"/>
        <end position="617"/>
    </location>
</feature>
<dbReference type="GO" id="GO:0048188">
    <property type="term" value="C:Set1C/COMPASS complex"/>
    <property type="evidence" value="ECO:0007669"/>
    <property type="project" value="InterPro"/>
</dbReference>
<evidence type="ECO:0000256" key="3">
    <source>
        <dbReference type="ARBA" id="ARBA00022737"/>
    </source>
</evidence>
<feature type="domain" description="PHD-type" evidence="9">
    <location>
        <begin position="151"/>
        <end position="207"/>
    </location>
</feature>
<feature type="compositionally biased region" description="Low complexity" evidence="8">
    <location>
        <begin position="810"/>
        <end position="821"/>
    </location>
</feature>
<evidence type="ECO:0000256" key="1">
    <source>
        <dbReference type="ARBA" id="ARBA00004123"/>
    </source>
</evidence>
<dbReference type="InterPro" id="IPR019787">
    <property type="entry name" value="Znf_PHD-finger"/>
</dbReference>
<dbReference type="Pfam" id="PF18104">
    <property type="entry name" value="Tudor_2"/>
    <property type="match status" value="1"/>
</dbReference>
<protein>
    <submittedName>
        <fullName evidence="10">Putative metal-response element-binding transcription factor 2</fullName>
    </submittedName>
</protein>
<evidence type="ECO:0000313" key="10">
    <source>
        <dbReference type="EMBL" id="MBW64722.1"/>
    </source>
</evidence>
<dbReference type="Gene3D" id="3.90.980.20">
    <property type="match status" value="1"/>
</dbReference>
<dbReference type="InterPro" id="IPR001965">
    <property type="entry name" value="Znf_PHD"/>
</dbReference>
<dbReference type="InterPro" id="IPR011011">
    <property type="entry name" value="Znf_FYVE_PHD"/>
</dbReference>
<keyword evidence="6" id="KW-0539">Nucleus</keyword>
<dbReference type="SUPFAM" id="SSF63748">
    <property type="entry name" value="Tudor/PWWP/MBT"/>
    <property type="match status" value="1"/>
</dbReference>
<dbReference type="PROSITE" id="PS50016">
    <property type="entry name" value="ZF_PHD_2"/>
    <property type="match status" value="1"/>
</dbReference>